<dbReference type="PANTHER" id="PTHR46082:SF6">
    <property type="entry name" value="AAA+ ATPASE DOMAIN-CONTAINING PROTEIN-RELATED"/>
    <property type="match status" value="1"/>
</dbReference>
<dbReference type="Pfam" id="PF13374">
    <property type="entry name" value="TPR_10"/>
    <property type="match status" value="2"/>
</dbReference>
<protein>
    <recommendedName>
        <fullName evidence="4">Tetratricopeptide repeat protein</fullName>
    </recommendedName>
</protein>
<feature type="compositionally biased region" description="Basic and acidic residues" evidence="1">
    <location>
        <begin position="1"/>
        <end position="28"/>
    </location>
</feature>
<dbReference type="InterPro" id="IPR053137">
    <property type="entry name" value="NLR-like"/>
</dbReference>
<dbReference type="PANTHER" id="PTHR46082">
    <property type="entry name" value="ATP/GTP-BINDING PROTEIN-RELATED"/>
    <property type="match status" value="1"/>
</dbReference>
<evidence type="ECO:0000313" key="2">
    <source>
        <dbReference type="EMBL" id="QES54491.1"/>
    </source>
</evidence>
<evidence type="ECO:0008006" key="4">
    <source>
        <dbReference type="Google" id="ProtNLM"/>
    </source>
</evidence>
<organism evidence="2 3">
    <name type="scientific">Streptomyces venezuelae</name>
    <dbReference type="NCBI Taxonomy" id="54571"/>
    <lineage>
        <taxon>Bacteria</taxon>
        <taxon>Bacillati</taxon>
        <taxon>Actinomycetota</taxon>
        <taxon>Actinomycetes</taxon>
        <taxon>Kitasatosporales</taxon>
        <taxon>Streptomycetaceae</taxon>
        <taxon>Streptomyces</taxon>
    </lineage>
</organism>
<evidence type="ECO:0000313" key="3">
    <source>
        <dbReference type="Proteomes" id="UP000324101"/>
    </source>
</evidence>
<accession>A0A5P2DMT0</accession>
<dbReference type="EMBL" id="CP029189">
    <property type="protein sequence ID" value="QES54491.1"/>
    <property type="molecule type" value="Genomic_DNA"/>
</dbReference>
<name>A0A5P2DMT0_STRVZ</name>
<dbReference type="AlphaFoldDB" id="A0A5P2DMT0"/>
<dbReference type="Proteomes" id="UP000324101">
    <property type="component" value="Chromosome"/>
</dbReference>
<gene>
    <name evidence="2" type="ORF">DEJ51_09790</name>
</gene>
<dbReference type="Gene3D" id="1.25.40.10">
    <property type="entry name" value="Tetratricopeptide repeat domain"/>
    <property type="match status" value="2"/>
</dbReference>
<dbReference type="InterPro" id="IPR011990">
    <property type="entry name" value="TPR-like_helical_dom_sf"/>
</dbReference>
<proteinExistence type="predicted"/>
<evidence type="ECO:0000256" key="1">
    <source>
        <dbReference type="SAM" id="MobiDB-lite"/>
    </source>
</evidence>
<feature type="region of interest" description="Disordered" evidence="1">
    <location>
        <begin position="1"/>
        <end position="31"/>
    </location>
</feature>
<dbReference type="OrthoDB" id="127785at2"/>
<dbReference type="SUPFAM" id="SSF48452">
    <property type="entry name" value="TPR-like"/>
    <property type="match status" value="1"/>
</dbReference>
<reference evidence="2 3" key="1">
    <citation type="submission" date="2018-05" db="EMBL/GenBank/DDBJ databases">
        <title>Streptomyces venezuelae.</title>
        <authorList>
            <person name="Kim W."/>
            <person name="Lee N."/>
            <person name="Cho B.-K."/>
        </authorList>
    </citation>
    <scope>NUCLEOTIDE SEQUENCE [LARGE SCALE GENOMIC DNA]</scope>
    <source>
        <strain evidence="2 3">ATCC 21018</strain>
    </source>
</reference>
<dbReference type="Pfam" id="PF13424">
    <property type="entry name" value="TPR_12"/>
    <property type="match status" value="1"/>
</dbReference>
<sequence length="352" mass="37480">MVSESTEDRAERAGRERRPGGGHADHGDAPIGSAAELLGRALPDVSHPWVREDPPLSPLVPHTRALLRRTTRRAGTGSTTVARVLDCALRLVVGLHRAGDHATALSLAQDALACGTRLPDPGHPALIAIRQRAGRALYRLGRYEEAEAAHRRALADATAAFGADAVETLESCVGLAPVLFWAVDQKAEAVALSRRAVDGRTAALGPVHPSTLIARAYLLEFTIGPEPDPVTGPELLKDCRETLGPAHQITLIAELTHGFALVAGHDQRRALPLVQGVVAAFEHVLGPDHPRTLAARALLSRTLGELGLHEEAVAQAELVSASRARVLGPGHPWTTWSLERLAERRRAGRTGP</sequence>